<dbReference type="AlphaFoldDB" id="A0A501PFQ8"/>
<dbReference type="EMBL" id="VFIY01000015">
    <property type="protein sequence ID" value="TPD59015.1"/>
    <property type="molecule type" value="Genomic_DNA"/>
</dbReference>
<dbReference type="Proteomes" id="UP000319148">
    <property type="component" value="Unassembled WGS sequence"/>
</dbReference>
<dbReference type="NCBIfam" id="TIGR02792">
    <property type="entry name" value="PCA_ligA"/>
    <property type="match status" value="1"/>
</dbReference>
<dbReference type="InterPro" id="IPR011986">
    <property type="entry name" value="Xdiol_dOase_LigA"/>
</dbReference>
<protein>
    <submittedName>
        <fullName evidence="2">Protocatechuate 4,5-dioxygenase subunit alpha</fullName>
        <ecNumber evidence="2">1.13.11.8</ecNumber>
    </submittedName>
</protein>
<reference evidence="3" key="1">
    <citation type="submission" date="2019-06" db="EMBL/GenBank/DDBJ databases">
        <title>The complete genome of Emcibacter congregatus ZYLT.</title>
        <authorList>
            <person name="Zhao Z."/>
        </authorList>
    </citation>
    <scope>NUCLEOTIDE SEQUENCE [LARGE SCALE GENOMIC DNA]</scope>
    <source>
        <strain evidence="3">MCCC 1A06723</strain>
    </source>
</reference>
<accession>A0A501PFQ8</accession>
<keyword evidence="3" id="KW-1185">Reference proteome</keyword>
<dbReference type="GO" id="GO:0018579">
    <property type="term" value="F:protocatechuate 4,5-dioxygenase activity"/>
    <property type="evidence" value="ECO:0007669"/>
    <property type="project" value="UniProtKB-EC"/>
</dbReference>
<dbReference type="CDD" id="cd07924">
    <property type="entry name" value="PCA_45_Doxase_A"/>
    <property type="match status" value="1"/>
</dbReference>
<sequence>MALDKPYKDIPGTTVFDSAQCRKGYHLNQFCMSLMKEENRKRFLADERAYLDEWPLTEDMKQAVMDRDLTRLIELGGNVYFLVKISATDGVSVRTAVASMTDMTEEEYADMLAHGGRPAEGNRSLKDWE</sequence>
<feature type="domain" description="Extradiol ring-cleavage dioxygenase LigAB LigA subunit" evidence="1">
    <location>
        <begin position="27"/>
        <end position="112"/>
    </location>
</feature>
<dbReference type="EC" id="1.13.11.8" evidence="2"/>
<dbReference type="Pfam" id="PF07746">
    <property type="entry name" value="LigA"/>
    <property type="match status" value="1"/>
</dbReference>
<evidence type="ECO:0000313" key="2">
    <source>
        <dbReference type="EMBL" id="TPD59015.1"/>
    </source>
</evidence>
<evidence type="ECO:0000313" key="3">
    <source>
        <dbReference type="Proteomes" id="UP000319148"/>
    </source>
</evidence>
<dbReference type="InterPro" id="IPR036622">
    <property type="entry name" value="LigA_sf"/>
</dbReference>
<dbReference type="OrthoDB" id="7864521at2"/>
<keyword evidence="2" id="KW-0560">Oxidoreductase</keyword>
<organism evidence="2 3">
    <name type="scientific">Emcibacter nanhaiensis</name>
    <dbReference type="NCBI Taxonomy" id="1505037"/>
    <lineage>
        <taxon>Bacteria</taxon>
        <taxon>Pseudomonadati</taxon>
        <taxon>Pseudomonadota</taxon>
        <taxon>Alphaproteobacteria</taxon>
        <taxon>Emcibacterales</taxon>
        <taxon>Emcibacteraceae</taxon>
        <taxon>Emcibacter</taxon>
    </lineage>
</organism>
<name>A0A501PFQ8_9PROT</name>
<gene>
    <name evidence="2" type="primary">ligA</name>
    <name evidence="2" type="ORF">FIV46_12320</name>
</gene>
<dbReference type="Gene3D" id="1.10.700.10">
    <property type="entry name" value="Dioxygenase LigAB, LigA subunit"/>
    <property type="match status" value="1"/>
</dbReference>
<comment type="caution">
    <text evidence="2">The sequence shown here is derived from an EMBL/GenBank/DDBJ whole genome shotgun (WGS) entry which is preliminary data.</text>
</comment>
<keyword evidence="2" id="KW-0223">Dioxygenase</keyword>
<proteinExistence type="predicted"/>
<dbReference type="NCBIfam" id="NF009917">
    <property type="entry name" value="PRK13377.1"/>
    <property type="match status" value="1"/>
</dbReference>
<evidence type="ECO:0000259" key="1">
    <source>
        <dbReference type="Pfam" id="PF07746"/>
    </source>
</evidence>
<dbReference type="RefSeq" id="WP_139941234.1">
    <property type="nucleotide sequence ID" value="NZ_JBHSYP010000002.1"/>
</dbReference>
<dbReference type="InterPro" id="IPR014159">
    <property type="entry name" value="PCA_LigA"/>
</dbReference>
<dbReference type="SUPFAM" id="SSF48076">
    <property type="entry name" value="LigA subunit of an aromatic-ring-opening dioxygenase LigAB"/>
    <property type="match status" value="1"/>
</dbReference>